<comment type="similarity">
    <text evidence="7">Belongs to the binding-protein-dependent transport system permease family.</text>
</comment>
<dbReference type="GO" id="GO:0005886">
    <property type="term" value="C:plasma membrane"/>
    <property type="evidence" value="ECO:0007669"/>
    <property type="project" value="UniProtKB-SubCell"/>
</dbReference>
<reference evidence="9 10" key="1">
    <citation type="submission" date="2020-08" db="EMBL/GenBank/DDBJ databases">
        <title>Cohnella phylogeny.</title>
        <authorList>
            <person name="Dunlap C."/>
        </authorList>
    </citation>
    <scope>NUCLEOTIDE SEQUENCE [LARGE SCALE GENOMIC DNA]</scope>
    <source>
        <strain evidence="9 10">DSM 28246</strain>
    </source>
</reference>
<sequence length="277" mass="31002">MGQHARFRRLSATAVGKHAVLIALSFLAVFPFYWMIVTSFKPETDIFGSSLLPAHWTFQNYVQAWTAIPMSRMMANSLLTAAAQTVMQLLTSILAAYAFTRWQFRGSNLIFTLIALTWLVPFQVIMIPNYVVISGWGLRDTLMGLIIPNIASAFAVMQLYAAFKSFPKALIEAAHLDGASDWAVLWKMIFPNLRASIASIAVLLFITGWNDYFWPLLVTTKLEHSTLQIGLQMFMSSDSNLWGPLMAATTVASLPILVIYLLLQRQIIESFVKGGLR</sequence>
<dbReference type="RefSeq" id="WP_185143143.1">
    <property type="nucleotide sequence ID" value="NZ_JACJVP010000023.1"/>
</dbReference>
<feature type="transmembrane region" description="Helical" evidence="7">
    <location>
        <begin position="142"/>
        <end position="163"/>
    </location>
</feature>
<organism evidence="9 10">
    <name type="scientific">Cohnella nanjingensis</name>
    <dbReference type="NCBI Taxonomy" id="1387779"/>
    <lineage>
        <taxon>Bacteria</taxon>
        <taxon>Bacillati</taxon>
        <taxon>Bacillota</taxon>
        <taxon>Bacilli</taxon>
        <taxon>Bacillales</taxon>
        <taxon>Paenibacillaceae</taxon>
        <taxon>Cohnella</taxon>
    </lineage>
</organism>
<feature type="transmembrane region" description="Helical" evidence="7">
    <location>
        <begin position="78"/>
        <end position="97"/>
    </location>
</feature>
<evidence type="ECO:0000259" key="8">
    <source>
        <dbReference type="PROSITE" id="PS50928"/>
    </source>
</evidence>
<evidence type="ECO:0000313" key="9">
    <source>
        <dbReference type="EMBL" id="MBB6671665.1"/>
    </source>
</evidence>
<keyword evidence="10" id="KW-1185">Reference proteome</keyword>
<dbReference type="EMBL" id="JACJVP010000023">
    <property type="protein sequence ID" value="MBB6671665.1"/>
    <property type="molecule type" value="Genomic_DNA"/>
</dbReference>
<proteinExistence type="inferred from homology"/>
<protein>
    <submittedName>
        <fullName evidence="9">Carbohydrate ABC transporter permease</fullName>
    </submittedName>
</protein>
<dbReference type="Pfam" id="PF00528">
    <property type="entry name" value="BPD_transp_1"/>
    <property type="match status" value="1"/>
</dbReference>
<comment type="caution">
    <text evidence="9">The sequence shown here is derived from an EMBL/GenBank/DDBJ whole genome shotgun (WGS) entry which is preliminary data.</text>
</comment>
<comment type="subcellular location">
    <subcellularLocation>
        <location evidence="1 7">Cell membrane</location>
        <topology evidence="1 7">Multi-pass membrane protein</topology>
    </subcellularLocation>
</comment>
<dbReference type="PANTHER" id="PTHR43744:SF8">
    <property type="entry name" value="SN-GLYCEROL-3-PHOSPHATE TRANSPORT SYSTEM PERMEASE PROTEIN UGPE"/>
    <property type="match status" value="1"/>
</dbReference>
<keyword evidence="6 7" id="KW-0472">Membrane</keyword>
<evidence type="ECO:0000256" key="5">
    <source>
        <dbReference type="ARBA" id="ARBA00022989"/>
    </source>
</evidence>
<feature type="transmembrane region" description="Helical" evidence="7">
    <location>
        <begin position="20"/>
        <end position="40"/>
    </location>
</feature>
<gene>
    <name evidence="9" type="ORF">H7C19_13320</name>
</gene>
<feature type="domain" description="ABC transmembrane type-1" evidence="8">
    <location>
        <begin position="74"/>
        <end position="263"/>
    </location>
</feature>
<dbReference type="PROSITE" id="PS50928">
    <property type="entry name" value="ABC_TM1"/>
    <property type="match status" value="1"/>
</dbReference>
<evidence type="ECO:0000256" key="7">
    <source>
        <dbReference type="RuleBase" id="RU363032"/>
    </source>
</evidence>
<accession>A0A7X0VF40</accession>
<name>A0A7X0VF40_9BACL</name>
<evidence type="ECO:0000256" key="6">
    <source>
        <dbReference type="ARBA" id="ARBA00023136"/>
    </source>
</evidence>
<keyword evidence="4 7" id="KW-0812">Transmembrane</keyword>
<dbReference type="Proteomes" id="UP000547209">
    <property type="component" value="Unassembled WGS sequence"/>
</dbReference>
<dbReference type="SUPFAM" id="SSF161098">
    <property type="entry name" value="MetI-like"/>
    <property type="match status" value="1"/>
</dbReference>
<keyword evidence="2 7" id="KW-0813">Transport</keyword>
<feature type="transmembrane region" description="Helical" evidence="7">
    <location>
        <begin position="241"/>
        <end position="263"/>
    </location>
</feature>
<dbReference type="InterPro" id="IPR000515">
    <property type="entry name" value="MetI-like"/>
</dbReference>
<evidence type="ECO:0000313" key="10">
    <source>
        <dbReference type="Proteomes" id="UP000547209"/>
    </source>
</evidence>
<dbReference type="AlphaFoldDB" id="A0A7X0VF40"/>
<dbReference type="PANTHER" id="PTHR43744">
    <property type="entry name" value="ABC TRANSPORTER PERMEASE PROTEIN MG189-RELATED-RELATED"/>
    <property type="match status" value="1"/>
</dbReference>
<feature type="transmembrane region" description="Helical" evidence="7">
    <location>
        <begin position="109"/>
        <end position="130"/>
    </location>
</feature>
<dbReference type="Gene3D" id="1.10.3720.10">
    <property type="entry name" value="MetI-like"/>
    <property type="match status" value="1"/>
</dbReference>
<evidence type="ECO:0000256" key="1">
    <source>
        <dbReference type="ARBA" id="ARBA00004651"/>
    </source>
</evidence>
<keyword evidence="5 7" id="KW-1133">Transmembrane helix</keyword>
<evidence type="ECO:0000256" key="4">
    <source>
        <dbReference type="ARBA" id="ARBA00022692"/>
    </source>
</evidence>
<dbReference type="InterPro" id="IPR035906">
    <property type="entry name" value="MetI-like_sf"/>
</dbReference>
<evidence type="ECO:0000256" key="3">
    <source>
        <dbReference type="ARBA" id="ARBA00022475"/>
    </source>
</evidence>
<dbReference type="CDD" id="cd06261">
    <property type="entry name" value="TM_PBP2"/>
    <property type="match status" value="1"/>
</dbReference>
<evidence type="ECO:0000256" key="2">
    <source>
        <dbReference type="ARBA" id="ARBA00022448"/>
    </source>
</evidence>
<dbReference type="GO" id="GO:0055085">
    <property type="term" value="P:transmembrane transport"/>
    <property type="evidence" value="ECO:0007669"/>
    <property type="project" value="InterPro"/>
</dbReference>
<keyword evidence="3" id="KW-1003">Cell membrane</keyword>